<dbReference type="KEGG" id="shi:Shel_19310"/>
<gene>
    <name evidence="10" type="ordered locus">Shel_19310</name>
</gene>
<dbReference type="SUPFAM" id="SSF161111">
    <property type="entry name" value="Cation efflux protein transmembrane domain-like"/>
    <property type="match status" value="1"/>
</dbReference>
<dbReference type="InterPro" id="IPR027469">
    <property type="entry name" value="Cation_efflux_TMD_sf"/>
</dbReference>
<dbReference type="PANTHER" id="PTHR43840:SF15">
    <property type="entry name" value="MITOCHONDRIAL METAL TRANSPORTER 1-RELATED"/>
    <property type="match status" value="1"/>
</dbReference>
<dbReference type="InterPro" id="IPR050291">
    <property type="entry name" value="CDF_Transporter"/>
</dbReference>
<dbReference type="PANTHER" id="PTHR43840">
    <property type="entry name" value="MITOCHONDRIAL METAL TRANSPORTER 1-RELATED"/>
    <property type="match status" value="1"/>
</dbReference>
<dbReference type="EMBL" id="CP001684">
    <property type="protein sequence ID" value="ACV22947.1"/>
    <property type="molecule type" value="Genomic_DNA"/>
</dbReference>
<name>C7N7R2_SLAHD</name>
<sequence length="298" mass="31620">MNTNRTPEETREKTIINQMSTVGIAGNIVLFLFKLVAGVIGNSGAMVSDAVHSLSDVFATAIAFIGTRISRKQADDSHPYGHDRLESVAALLLGAILVATGLGIGWAGVQAVINGTYVQSGGPEPIAAVAALVSIGVKEAMFWYTRHYARLLGSSAFMADAWHHRTDALSSVGALAGILAAIAGYPVFDAVASIAISGFVLYAAAEIIRDAFGGMLDEACDEQFVDEVRTCLESQPGVVRVDMLATRRFGSKAYVDAEIAIDGSKTLNDAHAIAHAAHDEVERRFPNIKHVMIHMNPA</sequence>
<comment type="similarity">
    <text evidence="2">Belongs to the cation diffusion facilitator (CDF) transporter (TC 2.A.4) family.</text>
</comment>
<evidence type="ECO:0000256" key="1">
    <source>
        <dbReference type="ARBA" id="ARBA00004141"/>
    </source>
</evidence>
<keyword evidence="4 7" id="KW-0812">Transmembrane</keyword>
<dbReference type="AlphaFoldDB" id="C7N7R2"/>
<keyword evidence="3" id="KW-0813">Transport</keyword>
<dbReference type="InterPro" id="IPR002524">
    <property type="entry name" value="Cation_efflux"/>
</dbReference>
<evidence type="ECO:0000256" key="3">
    <source>
        <dbReference type="ARBA" id="ARBA00022448"/>
    </source>
</evidence>
<protein>
    <submittedName>
        <fullName evidence="10">Cation diffusion facilitator family transporter</fullName>
    </submittedName>
</protein>
<evidence type="ECO:0000256" key="5">
    <source>
        <dbReference type="ARBA" id="ARBA00022989"/>
    </source>
</evidence>
<evidence type="ECO:0000313" key="10">
    <source>
        <dbReference type="EMBL" id="ACV22947.1"/>
    </source>
</evidence>
<dbReference type="RefSeq" id="WP_012799049.1">
    <property type="nucleotide sequence ID" value="NC_013165.1"/>
</dbReference>
<dbReference type="HOGENOM" id="CLU_013430_3_6_11"/>
<evidence type="ECO:0000256" key="4">
    <source>
        <dbReference type="ARBA" id="ARBA00022692"/>
    </source>
</evidence>
<dbReference type="InterPro" id="IPR027470">
    <property type="entry name" value="Cation_efflux_CTD"/>
</dbReference>
<keyword evidence="11" id="KW-1185">Reference proteome</keyword>
<dbReference type="SUPFAM" id="SSF160240">
    <property type="entry name" value="Cation efflux protein cytoplasmic domain-like"/>
    <property type="match status" value="1"/>
</dbReference>
<comment type="subcellular location">
    <subcellularLocation>
        <location evidence="1">Membrane</location>
        <topology evidence="1">Multi-pass membrane protein</topology>
    </subcellularLocation>
</comment>
<feature type="transmembrane region" description="Helical" evidence="7">
    <location>
        <begin position="125"/>
        <end position="145"/>
    </location>
</feature>
<feature type="transmembrane region" description="Helical" evidence="7">
    <location>
        <begin position="88"/>
        <end position="113"/>
    </location>
</feature>
<dbReference type="InterPro" id="IPR058533">
    <property type="entry name" value="Cation_efflux_TM"/>
</dbReference>
<accession>C7N7R2</accession>
<dbReference type="Gene3D" id="1.20.1510.10">
    <property type="entry name" value="Cation efflux protein transmembrane domain"/>
    <property type="match status" value="1"/>
</dbReference>
<dbReference type="Pfam" id="PF01545">
    <property type="entry name" value="Cation_efflux"/>
    <property type="match status" value="1"/>
</dbReference>
<keyword evidence="6 7" id="KW-0472">Membrane</keyword>
<reference evidence="10 11" key="1">
    <citation type="journal article" date="2009" name="Stand. Genomic Sci.">
        <title>Complete genome sequence of Slackia heliotrinireducens type strain (RHS 1).</title>
        <authorList>
            <person name="Pukall R."/>
            <person name="Lapidus A."/>
            <person name="Nolan M."/>
            <person name="Copeland A."/>
            <person name="Glavina Del Rio T."/>
            <person name="Lucas S."/>
            <person name="Chen F."/>
            <person name="Tice H."/>
            <person name="Cheng J.F."/>
            <person name="Chertkov O."/>
            <person name="Bruce D."/>
            <person name="Goodwin L."/>
            <person name="Kuske C."/>
            <person name="Brettin T."/>
            <person name="Detter J.C."/>
            <person name="Han C."/>
            <person name="Pitluck S."/>
            <person name="Pati A."/>
            <person name="Mavrommatis K."/>
            <person name="Ivanova N."/>
            <person name="Ovchinnikova G."/>
            <person name="Chen A."/>
            <person name="Palaniappan K."/>
            <person name="Schneider S."/>
            <person name="Rohde M."/>
            <person name="Chain P."/>
            <person name="D'haeseleer P."/>
            <person name="Goker M."/>
            <person name="Bristow J."/>
            <person name="Eisen J.A."/>
            <person name="Markowitz V."/>
            <person name="Kyrpides N.C."/>
            <person name="Klenk H.P."/>
            <person name="Hugenholtz P."/>
        </authorList>
    </citation>
    <scope>NUCLEOTIDE SEQUENCE [LARGE SCALE GENOMIC DNA]</scope>
    <source>
        <strain evidence="11">ATCC 29202 / DSM 20476 / NCTC 11029 / RHS 1</strain>
    </source>
</reference>
<dbReference type="InterPro" id="IPR036837">
    <property type="entry name" value="Cation_efflux_CTD_sf"/>
</dbReference>
<evidence type="ECO:0000259" key="9">
    <source>
        <dbReference type="Pfam" id="PF16916"/>
    </source>
</evidence>
<evidence type="ECO:0000256" key="6">
    <source>
        <dbReference type="ARBA" id="ARBA00023136"/>
    </source>
</evidence>
<dbReference type="Pfam" id="PF16916">
    <property type="entry name" value="ZT_dimer"/>
    <property type="match status" value="1"/>
</dbReference>
<dbReference type="FunFam" id="1.20.1510.10:FF:000006">
    <property type="entry name" value="Divalent cation efflux transporter"/>
    <property type="match status" value="1"/>
</dbReference>
<proteinExistence type="inferred from homology"/>
<evidence type="ECO:0000259" key="8">
    <source>
        <dbReference type="Pfam" id="PF01545"/>
    </source>
</evidence>
<evidence type="ECO:0000256" key="7">
    <source>
        <dbReference type="SAM" id="Phobius"/>
    </source>
</evidence>
<dbReference type="GO" id="GO:0008324">
    <property type="term" value="F:monoatomic cation transmembrane transporter activity"/>
    <property type="evidence" value="ECO:0007669"/>
    <property type="project" value="InterPro"/>
</dbReference>
<feature type="domain" description="Cation efflux protein cytoplasmic" evidence="9">
    <location>
        <begin position="221"/>
        <end position="297"/>
    </location>
</feature>
<dbReference type="Gene3D" id="3.30.70.1350">
    <property type="entry name" value="Cation efflux protein, cytoplasmic domain"/>
    <property type="match status" value="1"/>
</dbReference>
<dbReference type="Proteomes" id="UP000002026">
    <property type="component" value="Chromosome"/>
</dbReference>
<feature type="transmembrane region" description="Helical" evidence="7">
    <location>
        <begin position="46"/>
        <end position="67"/>
    </location>
</feature>
<feature type="domain" description="Cation efflux protein transmembrane" evidence="8">
    <location>
        <begin position="21"/>
        <end position="212"/>
    </location>
</feature>
<feature type="transmembrane region" description="Helical" evidence="7">
    <location>
        <begin position="166"/>
        <end position="185"/>
    </location>
</feature>
<dbReference type="eggNOG" id="COG0053">
    <property type="taxonomic scope" value="Bacteria"/>
</dbReference>
<keyword evidence="5 7" id="KW-1133">Transmembrane helix</keyword>
<dbReference type="NCBIfam" id="TIGR01297">
    <property type="entry name" value="CDF"/>
    <property type="match status" value="1"/>
</dbReference>
<evidence type="ECO:0000256" key="2">
    <source>
        <dbReference type="ARBA" id="ARBA00008114"/>
    </source>
</evidence>
<feature type="transmembrane region" description="Helical" evidence="7">
    <location>
        <begin position="21"/>
        <end position="40"/>
    </location>
</feature>
<organism evidence="10 11">
    <name type="scientific">Slackia heliotrinireducens (strain ATCC 29202 / DSM 20476 / NCTC 11029 / RHS 1)</name>
    <name type="common">Peptococcus heliotrinreducens</name>
    <dbReference type="NCBI Taxonomy" id="471855"/>
    <lineage>
        <taxon>Bacteria</taxon>
        <taxon>Bacillati</taxon>
        <taxon>Actinomycetota</taxon>
        <taxon>Coriobacteriia</taxon>
        <taxon>Eggerthellales</taxon>
        <taxon>Eggerthellaceae</taxon>
        <taxon>Slackia</taxon>
    </lineage>
</organism>
<evidence type="ECO:0000313" key="11">
    <source>
        <dbReference type="Proteomes" id="UP000002026"/>
    </source>
</evidence>
<dbReference type="GO" id="GO:0016020">
    <property type="term" value="C:membrane"/>
    <property type="evidence" value="ECO:0007669"/>
    <property type="project" value="UniProtKB-SubCell"/>
</dbReference>